<dbReference type="GO" id="GO:0016787">
    <property type="term" value="F:hydrolase activity"/>
    <property type="evidence" value="ECO:0007669"/>
    <property type="project" value="UniProtKB-KW"/>
</dbReference>
<keyword evidence="5" id="KW-1185">Reference proteome</keyword>
<keyword evidence="4" id="KW-0378">Hydrolase</keyword>
<dbReference type="Pfam" id="PF22124">
    <property type="entry name" value="Glyco_hydro_95_cat"/>
    <property type="match status" value="1"/>
</dbReference>
<dbReference type="PANTHER" id="PTHR31084">
    <property type="entry name" value="ALPHA-L-FUCOSIDASE 2"/>
    <property type="match status" value="1"/>
</dbReference>
<comment type="caution">
    <text evidence="4">The sequence shown here is derived from an EMBL/GenBank/DDBJ whole genome shotgun (WGS) entry which is preliminary data.</text>
</comment>
<evidence type="ECO:0000313" key="4">
    <source>
        <dbReference type="EMBL" id="MCM2369598.1"/>
    </source>
</evidence>
<dbReference type="Pfam" id="PF21307">
    <property type="entry name" value="Glyco_hydro_95_C"/>
    <property type="match status" value="1"/>
</dbReference>
<dbReference type="InterPro" id="IPR008928">
    <property type="entry name" value="6-hairpin_glycosidase_sf"/>
</dbReference>
<gene>
    <name evidence="4" type="ORF">NB063_03065</name>
</gene>
<dbReference type="InterPro" id="IPR012341">
    <property type="entry name" value="6hp_glycosidase-like_sf"/>
</dbReference>
<sequence>MNLFRTTNLLGLLLAFATIAVADERYVLRYDSPATDNLLGVSKGRSKGLGYIQTALPMGNGRLGAMFSGGIDTEHLLINDITLWMNSKRGMDEASQSGTRMVSSSEFETVRQAYRDGKYGTKPGSMESQSTKYLSSTEPLGNYAPFTDVLISTGHDPAQVRDYHRSLDSRTGLGTVSYSLGEGTFTREFFCSYPHDVVVARYAAENSELNLTISATTKHKGAHTDAIENRIVLSGQASMVQDDVEFMQIVQIDAEDGEVTPQADGSIQISDASEVTIYLAGYCDYLPVYPSFNGRDYETDCETTISAATQLGFESLKKAHVEDVSSLMDRCRLELEFKPSGSTTDELVASGGSLELENLYFHYSRYLQLSCSRGAPVPSNLQGLWNSDLKPAWNCDYHTDINVQMNYWMVDPANLSESFRPFVEWSKVLAESGVHTARQTFGINQGWSMGLNGNVFGFTAQNEHGRRNQQSGHWLCQNLFDHYAFTQDRAYLEEIYPILKGAAEFFVEYLAPWKDGSLVVYPTWSPENSYLVKQYGKLNKQAYGASWDQQLVLNLFTDCIEASTVLGRDEAFRKTLQDMIPKLCPQKIGQYGQLQEWPEDWDNPKDTHRHISHLIALHPGRDISPLTTKELHEAALVTMKHRGDESTGWSTGWKTCFWSRLHNGDRAHKIYQFLTSKRAYPNLFDFHPPFQIDGNFGGAAGVCEMLLQSHLRSVNADAQTIEEAAFVAYQKDPNEPKHFIPVTPDEKLADAPYILHLLPALPSAWPNGQINGLKARGGLEVDLQWKNGQLTQSTIQAHRDTNLRIYAQHKLSQVISLKKGQSITWPSRP</sequence>
<evidence type="ECO:0000259" key="2">
    <source>
        <dbReference type="Pfam" id="PF21307"/>
    </source>
</evidence>
<evidence type="ECO:0000259" key="1">
    <source>
        <dbReference type="Pfam" id="PF14498"/>
    </source>
</evidence>
<organism evidence="4 5">
    <name type="scientific">Aporhodopirellula aestuarii</name>
    <dbReference type="NCBI Taxonomy" id="2950107"/>
    <lineage>
        <taxon>Bacteria</taxon>
        <taxon>Pseudomonadati</taxon>
        <taxon>Planctomycetota</taxon>
        <taxon>Planctomycetia</taxon>
        <taxon>Pirellulales</taxon>
        <taxon>Pirellulaceae</taxon>
        <taxon>Aporhodopirellula</taxon>
    </lineage>
</organism>
<accession>A0ABT0TYC5</accession>
<evidence type="ECO:0000313" key="5">
    <source>
        <dbReference type="Proteomes" id="UP001202961"/>
    </source>
</evidence>
<dbReference type="InterPro" id="IPR027414">
    <property type="entry name" value="GH95_N_dom"/>
</dbReference>
<dbReference type="SUPFAM" id="SSF48208">
    <property type="entry name" value="Six-hairpin glycosidases"/>
    <property type="match status" value="1"/>
</dbReference>
<reference evidence="4 5" key="1">
    <citation type="journal article" date="2022" name="Syst. Appl. Microbiol.">
        <title>Rhodopirellula aestuarii sp. nov., a novel member of the genus Rhodopirellula isolated from brackish sediments collected in the Tagus River estuary, Portugal.</title>
        <authorList>
            <person name="Vitorino I.R."/>
            <person name="Klimek D."/>
            <person name="Calusinska M."/>
            <person name="Lobo-da-Cunha A."/>
            <person name="Vasconcelos V."/>
            <person name="Lage O.M."/>
        </authorList>
    </citation>
    <scope>NUCLEOTIDE SEQUENCE [LARGE SCALE GENOMIC DNA]</scope>
    <source>
        <strain evidence="4 5">ICT_H3.1</strain>
    </source>
</reference>
<dbReference type="Pfam" id="PF14498">
    <property type="entry name" value="Glyco_hyd_65N_2"/>
    <property type="match status" value="1"/>
</dbReference>
<dbReference type="InterPro" id="IPR016518">
    <property type="entry name" value="Alpha-L-fucosidase"/>
</dbReference>
<protein>
    <submittedName>
        <fullName evidence="4">Glycoside hydrolase family 95 protein</fullName>
    </submittedName>
</protein>
<dbReference type="EMBL" id="JAMQBK010000011">
    <property type="protein sequence ID" value="MCM2369598.1"/>
    <property type="molecule type" value="Genomic_DNA"/>
</dbReference>
<evidence type="ECO:0000259" key="3">
    <source>
        <dbReference type="Pfam" id="PF22124"/>
    </source>
</evidence>
<dbReference type="PIRSF" id="PIRSF007663">
    <property type="entry name" value="UCP007663"/>
    <property type="match status" value="1"/>
</dbReference>
<dbReference type="Gene3D" id="2.60.40.1180">
    <property type="entry name" value="Golgi alpha-mannosidase II"/>
    <property type="match status" value="1"/>
</dbReference>
<dbReference type="Proteomes" id="UP001202961">
    <property type="component" value="Unassembled WGS sequence"/>
</dbReference>
<dbReference type="Gene3D" id="1.50.10.10">
    <property type="match status" value="1"/>
</dbReference>
<dbReference type="InterPro" id="IPR013780">
    <property type="entry name" value="Glyco_hydro_b"/>
</dbReference>
<feature type="domain" description="Glycosyl hydrolase family 95 N-terminal" evidence="1">
    <location>
        <begin position="28"/>
        <end position="285"/>
    </location>
</feature>
<feature type="domain" description="Glycosyl hydrolase family 95 catalytic" evidence="3">
    <location>
        <begin position="313"/>
        <end position="706"/>
    </location>
</feature>
<dbReference type="PANTHER" id="PTHR31084:SF0">
    <property type="entry name" value="ALPHA-L-FUCOSIDASE 2"/>
    <property type="match status" value="1"/>
</dbReference>
<name>A0ABT0TYC5_9BACT</name>
<dbReference type="RefSeq" id="WP_250927271.1">
    <property type="nucleotide sequence ID" value="NZ_JAMQBK010000011.1"/>
</dbReference>
<dbReference type="InterPro" id="IPR049053">
    <property type="entry name" value="AFCA-like_C"/>
</dbReference>
<dbReference type="InterPro" id="IPR054363">
    <property type="entry name" value="GH95_cat"/>
</dbReference>
<proteinExistence type="predicted"/>
<feature type="domain" description="Alpha fucosidase A-like C-terminal" evidence="2">
    <location>
        <begin position="754"/>
        <end position="812"/>
    </location>
</feature>